<protein>
    <submittedName>
        <fullName evidence="1">Uncharacterized protein</fullName>
    </submittedName>
</protein>
<keyword evidence="2" id="KW-1185">Reference proteome</keyword>
<proteinExistence type="predicted"/>
<dbReference type="EMBL" id="FOGG01000008">
    <property type="protein sequence ID" value="SER38348.1"/>
    <property type="molecule type" value="Genomic_DNA"/>
</dbReference>
<name>A0A1H9NQZ2_9SPHI</name>
<evidence type="ECO:0000313" key="2">
    <source>
        <dbReference type="Proteomes" id="UP000199572"/>
    </source>
</evidence>
<organism evidence="1 2">
    <name type="scientific">Pedobacter rhizosphaerae</name>
    <dbReference type="NCBI Taxonomy" id="390241"/>
    <lineage>
        <taxon>Bacteria</taxon>
        <taxon>Pseudomonadati</taxon>
        <taxon>Bacteroidota</taxon>
        <taxon>Sphingobacteriia</taxon>
        <taxon>Sphingobacteriales</taxon>
        <taxon>Sphingobacteriaceae</taxon>
        <taxon>Pedobacter</taxon>
    </lineage>
</organism>
<accession>A0A1H9NQZ2</accession>
<dbReference type="AlphaFoldDB" id="A0A1H9NQZ2"/>
<dbReference type="Proteomes" id="UP000199572">
    <property type="component" value="Unassembled WGS sequence"/>
</dbReference>
<evidence type="ECO:0000313" key="1">
    <source>
        <dbReference type="EMBL" id="SER38348.1"/>
    </source>
</evidence>
<dbReference type="RefSeq" id="WP_175474514.1">
    <property type="nucleotide sequence ID" value="NZ_FOGG01000008.1"/>
</dbReference>
<sequence>MTRQPIGHNDVIYLSGNNVINAGHNVENGVEPKQDFIYHKIDVVWICLFKTILNCPKLQVNDSELSLA</sequence>
<reference evidence="1 2" key="1">
    <citation type="submission" date="2016-10" db="EMBL/GenBank/DDBJ databases">
        <authorList>
            <person name="de Groot N.N."/>
        </authorList>
    </citation>
    <scope>NUCLEOTIDE SEQUENCE [LARGE SCALE GENOMIC DNA]</scope>
    <source>
        <strain evidence="1 2">DSM 18610</strain>
    </source>
</reference>
<gene>
    <name evidence="1" type="ORF">SAMN04488023_10873</name>
</gene>